<keyword evidence="2" id="KW-1185">Reference proteome</keyword>
<accession>A0A7R8D546</accession>
<dbReference type="AlphaFoldDB" id="A0A7R8D546"/>
<proteinExistence type="predicted"/>
<gene>
    <name evidence="1" type="ORF">LSAA_13549</name>
</gene>
<reference evidence="1" key="1">
    <citation type="submission" date="2021-02" db="EMBL/GenBank/DDBJ databases">
        <authorList>
            <person name="Bekaert M."/>
        </authorList>
    </citation>
    <scope>NUCLEOTIDE SEQUENCE</scope>
    <source>
        <strain evidence="1">IoA-00</strain>
    </source>
</reference>
<dbReference type="EMBL" id="HG994587">
    <property type="protein sequence ID" value="CAF3031338.1"/>
    <property type="molecule type" value="Genomic_DNA"/>
</dbReference>
<protein>
    <submittedName>
        <fullName evidence="1">(salmon louse) hypothetical protein</fullName>
    </submittedName>
</protein>
<name>A0A7R8D546_LEPSM</name>
<sequence length="303" mass="34102">MDWRPELLYEWYLKSSPLLGVIGDKKVKDSNGGHVTIKSNRTMIIPRNSKPNKKVSPAPKSDSAEKQGVNRGVIHNKGSLFFNYVDVARRCVDPEYLNSKVKLHTHNCLPGGYNQWLKDDQLGNQEFNFILKYLKTIRYPVWRVVIKVALRRIPFLSPFEQHTQTFIANHNRKLLKATRARAAPPSLPWDPSKALIPGTKLPPDCNKYGGPEAFEIMGAITMDELNKVSLGIWGRCQESGPEGVVDALEFSICQWVIDSRLQTIKISEEQVGSQKMDGCSINNMLLKGSFAQSKKEAIPLSLA</sequence>
<evidence type="ECO:0000313" key="2">
    <source>
        <dbReference type="Proteomes" id="UP000675881"/>
    </source>
</evidence>
<evidence type="ECO:0000313" key="1">
    <source>
        <dbReference type="EMBL" id="CAF3031338.1"/>
    </source>
</evidence>
<dbReference type="Proteomes" id="UP000675881">
    <property type="component" value="Chromosome 8"/>
</dbReference>
<organism evidence="1 2">
    <name type="scientific">Lepeophtheirus salmonis</name>
    <name type="common">Salmon louse</name>
    <name type="synonym">Caligus salmonis</name>
    <dbReference type="NCBI Taxonomy" id="72036"/>
    <lineage>
        <taxon>Eukaryota</taxon>
        <taxon>Metazoa</taxon>
        <taxon>Ecdysozoa</taxon>
        <taxon>Arthropoda</taxon>
        <taxon>Crustacea</taxon>
        <taxon>Multicrustacea</taxon>
        <taxon>Hexanauplia</taxon>
        <taxon>Copepoda</taxon>
        <taxon>Siphonostomatoida</taxon>
        <taxon>Caligidae</taxon>
        <taxon>Lepeophtheirus</taxon>
    </lineage>
</organism>